<keyword evidence="6" id="KW-0723">Serine/threonine-protein kinase</keyword>
<comment type="subcellular location">
    <subcellularLocation>
        <location evidence="2">Nucleus</location>
    </subcellularLocation>
</comment>
<feature type="region of interest" description="Disordered" evidence="21">
    <location>
        <begin position="794"/>
        <end position="816"/>
    </location>
</feature>
<keyword evidence="11 24" id="KW-0418">Kinase</keyword>
<comment type="catalytic activity">
    <reaction evidence="16">
        <text>L-seryl-[protein] + ATP = O-phospho-L-seryl-[protein] + ADP + H(+)</text>
        <dbReference type="Rhea" id="RHEA:17989"/>
        <dbReference type="Rhea" id="RHEA-COMP:9863"/>
        <dbReference type="Rhea" id="RHEA-COMP:11604"/>
        <dbReference type="ChEBI" id="CHEBI:15378"/>
        <dbReference type="ChEBI" id="CHEBI:29999"/>
        <dbReference type="ChEBI" id="CHEBI:30616"/>
        <dbReference type="ChEBI" id="CHEBI:83421"/>
        <dbReference type="ChEBI" id="CHEBI:456216"/>
        <dbReference type="EC" id="2.7.11.1"/>
    </reaction>
</comment>
<evidence type="ECO:0000256" key="21">
    <source>
        <dbReference type="SAM" id="MobiDB-lite"/>
    </source>
</evidence>
<dbReference type="InterPro" id="IPR011009">
    <property type="entry name" value="Kinase-like_dom_sf"/>
</dbReference>
<dbReference type="GO" id="GO:0005634">
    <property type="term" value="C:nucleus"/>
    <property type="evidence" value="ECO:0007669"/>
    <property type="project" value="UniProtKB-SubCell"/>
</dbReference>
<evidence type="ECO:0000256" key="2">
    <source>
        <dbReference type="ARBA" id="ARBA00004123"/>
    </source>
</evidence>
<gene>
    <name evidence="24" type="primary">LOC106173951</name>
</gene>
<feature type="compositionally biased region" description="Acidic residues" evidence="21">
    <location>
        <begin position="546"/>
        <end position="556"/>
    </location>
</feature>
<evidence type="ECO:0000256" key="1">
    <source>
        <dbReference type="ARBA" id="ARBA00001946"/>
    </source>
</evidence>
<evidence type="ECO:0000256" key="3">
    <source>
        <dbReference type="ARBA" id="ARBA00006692"/>
    </source>
</evidence>
<reference evidence="24" key="1">
    <citation type="submission" date="2025-08" db="UniProtKB">
        <authorList>
            <consortium name="RefSeq"/>
        </authorList>
    </citation>
    <scope>IDENTIFICATION</scope>
    <source>
        <tissue evidence="24">Gonads</tissue>
    </source>
</reference>
<keyword evidence="7" id="KW-0597">Phosphoprotein</keyword>
<dbReference type="PROSITE" id="PS50011">
    <property type="entry name" value="PROTEIN_KINASE_DOM"/>
    <property type="match status" value="1"/>
</dbReference>
<dbReference type="FunFam" id="1.10.510.10:FF:000166">
    <property type="entry name" value="SNF-related serine/threonine-protein kinase"/>
    <property type="match status" value="1"/>
</dbReference>
<dbReference type="AlphaFoldDB" id="A0A1S3JLG2"/>
<dbReference type="SUPFAM" id="SSF56112">
    <property type="entry name" value="Protein kinase-like (PK-like)"/>
    <property type="match status" value="1"/>
</dbReference>
<keyword evidence="12 20" id="KW-0067">ATP-binding</keyword>
<evidence type="ECO:0000256" key="9">
    <source>
        <dbReference type="ARBA" id="ARBA00022723"/>
    </source>
</evidence>
<evidence type="ECO:0000256" key="8">
    <source>
        <dbReference type="ARBA" id="ARBA00022679"/>
    </source>
</evidence>
<dbReference type="PROSITE" id="PS00108">
    <property type="entry name" value="PROTEIN_KINASE_ST"/>
    <property type="match status" value="1"/>
</dbReference>
<evidence type="ECO:0000256" key="17">
    <source>
        <dbReference type="ARBA" id="ARBA00054738"/>
    </source>
</evidence>
<evidence type="ECO:0000256" key="18">
    <source>
        <dbReference type="ARBA" id="ARBA00074971"/>
    </source>
</evidence>
<feature type="region of interest" description="Disordered" evidence="21">
    <location>
        <begin position="497"/>
        <end position="757"/>
    </location>
</feature>
<feature type="domain" description="Protein kinase" evidence="22">
    <location>
        <begin position="17"/>
        <end position="270"/>
    </location>
</feature>
<evidence type="ECO:0000256" key="19">
    <source>
        <dbReference type="ARBA" id="ARBA00077142"/>
    </source>
</evidence>
<dbReference type="InterPro" id="IPR000719">
    <property type="entry name" value="Prot_kinase_dom"/>
</dbReference>
<evidence type="ECO:0000256" key="6">
    <source>
        <dbReference type="ARBA" id="ARBA00022527"/>
    </source>
</evidence>
<feature type="region of interest" description="Disordered" evidence="21">
    <location>
        <begin position="457"/>
        <end position="481"/>
    </location>
</feature>
<feature type="binding site" evidence="20">
    <location>
        <position position="46"/>
    </location>
    <ligand>
        <name>ATP</name>
        <dbReference type="ChEBI" id="CHEBI:30616"/>
    </ligand>
</feature>
<dbReference type="GeneID" id="106173951"/>
<feature type="compositionally biased region" description="Basic and acidic residues" evidence="21">
    <location>
        <begin position="497"/>
        <end position="508"/>
    </location>
</feature>
<keyword evidence="13" id="KW-0460">Magnesium</keyword>
<dbReference type="Proteomes" id="UP000085678">
    <property type="component" value="Unplaced"/>
</dbReference>
<accession>A0A1S3JLG2</accession>
<keyword evidence="23" id="KW-1185">Reference proteome</keyword>
<dbReference type="EC" id="2.7.11.1" evidence="4"/>
<evidence type="ECO:0000313" key="23">
    <source>
        <dbReference type="Proteomes" id="UP000085678"/>
    </source>
</evidence>
<dbReference type="PANTHER" id="PTHR24346:SF45">
    <property type="entry name" value="PROTEIN KINASE DOMAIN-CONTAINING PROTEIN"/>
    <property type="match status" value="1"/>
</dbReference>
<dbReference type="KEGG" id="lak:106173951"/>
<evidence type="ECO:0000256" key="14">
    <source>
        <dbReference type="ARBA" id="ARBA00023242"/>
    </source>
</evidence>
<evidence type="ECO:0000256" key="15">
    <source>
        <dbReference type="ARBA" id="ARBA00047899"/>
    </source>
</evidence>
<dbReference type="GO" id="GO:0005524">
    <property type="term" value="F:ATP binding"/>
    <property type="evidence" value="ECO:0007669"/>
    <property type="project" value="UniProtKB-UniRule"/>
</dbReference>
<dbReference type="GO" id="GO:0035556">
    <property type="term" value="P:intracellular signal transduction"/>
    <property type="evidence" value="ECO:0007669"/>
    <property type="project" value="TreeGrafter"/>
</dbReference>
<name>A0A1S3JLG2_LINAN</name>
<feature type="compositionally biased region" description="Polar residues" evidence="21">
    <location>
        <begin position="729"/>
        <end position="757"/>
    </location>
</feature>
<keyword evidence="9" id="KW-0479">Metal-binding</keyword>
<evidence type="ECO:0000256" key="16">
    <source>
        <dbReference type="ARBA" id="ARBA00048679"/>
    </source>
</evidence>
<dbReference type="GO" id="GO:0046872">
    <property type="term" value="F:metal ion binding"/>
    <property type="evidence" value="ECO:0007669"/>
    <property type="project" value="UniProtKB-KW"/>
</dbReference>
<evidence type="ECO:0000256" key="20">
    <source>
        <dbReference type="PROSITE-ProRule" id="PRU10141"/>
    </source>
</evidence>
<dbReference type="Gene3D" id="1.10.510.10">
    <property type="entry name" value="Transferase(Phosphotransferase) domain 1"/>
    <property type="match status" value="1"/>
</dbReference>
<organism evidence="23 24">
    <name type="scientific">Lingula anatina</name>
    <name type="common">Brachiopod</name>
    <name type="synonym">Lingula unguis</name>
    <dbReference type="NCBI Taxonomy" id="7574"/>
    <lineage>
        <taxon>Eukaryota</taxon>
        <taxon>Metazoa</taxon>
        <taxon>Spiralia</taxon>
        <taxon>Lophotrochozoa</taxon>
        <taxon>Brachiopoda</taxon>
        <taxon>Linguliformea</taxon>
        <taxon>Lingulata</taxon>
        <taxon>Lingulida</taxon>
        <taxon>Linguloidea</taxon>
        <taxon>Lingulidae</taxon>
        <taxon>Lingula</taxon>
    </lineage>
</organism>
<dbReference type="PANTHER" id="PTHR24346">
    <property type="entry name" value="MAP/MICROTUBULE AFFINITY-REGULATING KINASE"/>
    <property type="match status" value="1"/>
</dbReference>
<evidence type="ECO:0000256" key="4">
    <source>
        <dbReference type="ARBA" id="ARBA00012513"/>
    </source>
</evidence>
<dbReference type="GO" id="GO:0005737">
    <property type="term" value="C:cytoplasm"/>
    <property type="evidence" value="ECO:0007669"/>
    <property type="project" value="TreeGrafter"/>
</dbReference>
<dbReference type="SMART" id="SM00220">
    <property type="entry name" value="S_TKc"/>
    <property type="match status" value="1"/>
</dbReference>
<feature type="compositionally biased region" description="Gly residues" evidence="21">
    <location>
        <begin position="640"/>
        <end position="664"/>
    </location>
</feature>
<evidence type="ECO:0000256" key="13">
    <source>
        <dbReference type="ARBA" id="ARBA00022842"/>
    </source>
</evidence>
<dbReference type="OrthoDB" id="193931at2759"/>
<feature type="compositionally biased region" description="Polar residues" evidence="21">
    <location>
        <begin position="527"/>
        <end position="542"/>
    </location>
</feature>
<evidence type="ECO:0000256" key="12">
    <source>
        <dbReference type="ARBA" id="ARBA00022840"/>
    </source>
</evidence>
<evidence type="ECO:0000259" key="22">
    <source>
        <dbReference type="PROSITE" id="PS50011"/>
    </source>
</evidence>
<dbReference type="Pfam" id="PF00069">
    <property type="entry name" value="Pkinase"/>
    <property type="match status" value="1"/>
</dbReference>
<keyword evidence="14" id="KW-0539">Nucleus</keyword>
<keyword evidence="5" id="KW-0488">Methylation</keyword>
<evidence type="ECO:0000256" key="10">
    <source>
        <dbReference type="ARBA" id="ARBA00022741"/>
    </source>
</evidence>
<dbReference type="RefSeq" id="XP_013410749.1">
    <property type="nucleotide sequence ID" value="XM_013555295.1"/>
</dbReference>
<dbReference type="InterPro" id="IPR017441">
    <property type="entry name" value="Protein_kinase_ATP_BS"/>
</dbReference>
<keyword evidence="8" id="KW-0808">Transferase</keyword>
<comment type="catalytic activity">
    <reaction evidence="15">
        <text>L-threonyl-[protein] + ATP = O-phospho-L-threonyl-[protein] + ADP + H(+)</text>
        <dbReference type="Rhea" id="RHEA:46608"/>
        <dbReference type="Rhea" id="RHEA-COMP:11060"/>
        <dbReference type="Rhea" id="RHEA-COMP:11605"/>
        <dbReference type="ChEBI" id="CHEBI:15378"/>
        <dbReference type="ChEBI" id="CHEBI:30013"/>
        <dbReference type="ChEBI" id="CHEBI:30616"/>
        <dbReference type="ChEBI" id="CHEBI:61977"/>
        <dbReference type="ChEBI" id="CHEBI:456216"/>
        <dbReference type="EC" id="2.7.11.1"/>
    </reaction>
</comment>
<feature type="compositionally biased region" description="Low complexity" evidence="21">
    <location>
        <begin position="685"/>
        <end position="696"/>
    </location>
</feature>
<dbReference type="InParanoid" id="A0A1S3JLG2"/>
<protein>
    <recommendedName>
        <fullName evidence="18">SNF-related serine/threonine-protein kinase</fullName>
        <ecNumber evidence="4">2.7.11.1</ecNumber>
    </recommendedName>
    <alternativeName>
        <fullName evidence="19">SNF1-related kinase</fullName>
    </alternativeName>
</protein>
<dbReference type="InterPro" id="IPR008271">
    <property type="entry name" value="Ser/Thr_kinase_AS"/>
</dbReference>
<comment type="cofactor">
    <cofactor evidence="1">
        <name>Mg(2+)</name>
        <dbReference type="ChEBI" id="CHEBI:18420"/>
    </cofactor>
</comment>
<dbReference type="PROSITE" id="PS00107">
    <property type="entry name" value="PROTEIN_KINASE_ATP"/>
    <property type="match status" value="1"/>
</dbReference>
<feature type="compositionally biased region" description="Basic and acidic residues" evidence="21">
    <location>
        <begin position="665"/>
        <end position="681"/>
    </location>
</feature>
<dbReference type="FunFam" id="3.30.200.20:FF:000003">
    <property type="entry name" value="Non-specific serine/threonine protein kinase"/>
    <property type="match status" value="1"/>
</dbReference>
<comment type="similarity">
    <text evidence="3">Belongs to the protein kinase superfamily. CAMK Ser/Thr protein kinase family.</text>
</comment>
<proteinExistence type="inferred from homology"/>
<evidence type="ECO:0000256" key="11">
    <source>
        <dbReference type="ARBA" id="ARBA00022777"/>
    </source>
</evidence>
<dbReference type="GO" id="GO:0004674">
    <property type="term" value="F:protein serine/threonine kinase activity"/>
    <property type="evidence" value="ECO:0007669"/>
    <property type="project" value="UniProtKB-KW"/>
</dbReference>
<feature type="compositionally biased region" description="Basic residues" evidence="21">
    <location>
        <begin position="585"/>
        <end position="595"/>
    </location>
</feature>
<evidence type="ECO:0000313" key="24">
    <source>
        <dbReference type="RefSeq" id="XP_013410749.1"/>
    </source>
</evidence>
<sequence>MAFRRKQSYDGKIAGLYDLEETIGRGHFAVVKLARHVFTGERVAVKVIDKTKLDDVSRAHLFQEVRCMKLVQHPNVVRLYEVIDTQTKLYLILELGDGGDMFDYIMKHEKGLDENFARKYFRQIVQAIHYCHKLHVVHRDLKPENVVFFEKLGLVKLTDFGFSNKYVPGMKLETSCGSLAYSAPEILLGDSYDAPAVDIWSLGVLLFMLVCGEPPFQEANDSETLTMIMDCKYKLPPHVSQECHNLISRMLRREPEERANLEEISNHSWLTKGDPTPTLNVPLVSREMISDEDNEYIIAKMVEGNIASKEEILSSLEKDQYDHITATYYLLAERRLKRQLTMMATAISDNGPPQAPQHVLRRVASAGPGQLNLEPLALSPRIKTKTSRGRFPLRGLEADSPEGCNGIQESHVTQADMFKSAQLVDSLVSPITAHAPSPLTFTSTAGPGERRKFSLIREESGEEESETEMSEKLAMGGVEPMDVDFDKNYEVKMTKSLDEVSSDSDSRSGSETSLSRKALALRRPVTSRPTLRSVSSSPQLLNQIFEEGESDGDDDLIQPSDSSRPRVYNTQHHHHPLASPELLRKLGRMKKRRGSGQRGTSCSSSDASDTDDPDSKKRKEKLKHRFPRKDSSDTSSDTDGPGGFGGGPGGHGSASGPGGKGGGNPRRDRRDSDRKGGKDKGGGSSSSSKGSKNSKSGSKRAEHGPATLTDIPEQPKQAAQGKPSVSEAGKQQQAAGGTKNNHNLDNIPEQSGADSDQSLPVKAAANGAHHIRKSSNLSLASNISNLSLSSSLTSRSSKYVVDSNAGTPRTSRDEVDKGHKINARIIHVISREFSDIYERLSREGSLKEDNGSICSNDCSLRNNSQVKRRSKEKVKVDINSNGLRDKMVLNAGTTEIAGKEDGIYQKNLENIDQF</sequence>
<dbReference type="CDD" id="cd14339">
    <property type="entry name" value="UBA_SNRK"/>
    <property type="match status" value="1"/>
</dbReference>
<comment type="function">
    <text evidence="17">May play a role in hematopoietic cell proliferation or differentiation. Potential mediator of neuronal apoptosis.</text>
</comment>
<dbReference type="CDD" id="cd14074">
    <property type="entry name" value="STKc_SNRK"/>
    <property type="match status" value="1"/>
</dbReference>
<evidence type="ECO:0000256" key="5">
    <source>
        <dbReference type="ARBA" id="ARBA00022481"/>
    </source>
</evidence>
<keyword evidence="10 20" id="KW-0547">Nucleotide-binding</keyword>
<evidence type="ECO:0000256" key="7">
    <source>
        <dbReference type="ARBA" id="ARBA00022553"/>
    </source>
</evidence>
<feature type="compositionally biased region" description="Basic residues" evidence="21">
    <location>
        <begin position="616"/>
        <end position="627"/>
    </location>
</feature>